<dbReference type="AlphaFoldDB" id="A0A8T2GE91"/>
<keyword evidence="2" id="KW-1185">Reference proteome</keyword>
<comment type="caution">
    <text evidence="1">The sequence shown here is derived from an EMBL/GenBank/DDBJ whole genome shotgun (WGS) entry which is preliminary data.</text>
</comment>
<sequence>MNENVRKKIEVVAGVELSCLHKAFDILLIFRLCGL</sequence>
<dbReference type="Proteomes" id="UP000694240">
    <property type="component" value="Chromosome 1"/>
</dbReference>
<protein>
    <submittedName>
        <fullName evidence="1">Uncharacterized protein</fullName>
    </submittedName>
</protein>
<accession>A0A8T2GE91</accession>
<evidence type="ECO:0000313" key="1">
    <source>
        <dbReference type="EMBL" id="KAG7646378.1"/>
    </source>
</evidence>
<dbReference type="EMBL" id="JAEFBK010000001">
    <property type="protein sequence ID" value="KAG7646378.1"/>
    <property type="molecule type" value="Genomic_DNA"/>
</dbReference>
<name>A0A8T2GE91_9BRAS</name>
<proteinExistence type="predicted"/>
<organism evidence="1 2">
    <name type="scientific">Arabidopsis thaliana x Arabidopsis arenosa</name>
    <dbReference type="NCBI Taxonomy" id="1240361"/>
    <lineage>
        <taxon>Eukaryota</taxon>
        <taxon>Viridiplantae</taxon>
        <taxon>Streptophyta</taxon>
        <taxon>Embryophyta</taxon>
        <taxon>Tracheophyta</taxon>
        <taxon>Spermatophyta</taxon>
        <taxon>Magnoliopsida</taxon>
        <taxon>eudicotyledons</taxon>
        <taxon>Gunneridae</taxon>
        <taxon>Pentapetalae</taxon>
        <taxon>rosids</taxon>
        <taxon>malvids</taxon>
        <taxon>Brassicales</taxon>
        <taxon>Brassicaceae</taxon>
        <taxon>Camelineae</taxon>
        <taxon>Arabidopsis</taxon>
    </lineage>
</organism>
<evidence type="ECO:0000313" key="2">
    <source>
        <dbReference type="Proteomes" id="UP000694240"/>
    </source>
</evidence>
<reference evidence="1 2" key="1">
    <citation type="submission" date="2020-12" db="EMBL/GenBank/DDBJ databases">
        <title>Concerted genomic and epigenomic changes stabilize Arabidopsis allopolyploids.</title>
        <authorList>
            <person name="Chen Z."/>
        </authorList>
    </citation>
    <scope>NUCLEOTIDE SEQUENCE [LARGE SCALE GENOMIC DNA]</scope>
    <source>
        <strain evidence="1">Allo738</strain>
        <tissue evidence="1">Leaf</tissue>
    </source>
</reference>
<gene>
    <name evidence="1" type="ORF">ISN45_At01g015240</name>
</gene>